<protein>
    <recommendedName>
        <fullName evidence="5">NADH-quinone oxidoreductase subunit H</fullName>
        <ecNumber evidence="5">7.1.1.-</ecNumber>
    </recommendedName>
    <alternativeName>
        <fullName evidence="5">NADH dehydrogenase I subunit H</fullName>
    </alternativeName>
    <alternativeName>
        <fullName evidence="5">NDH-1 subunit H</fullName>
    </alternativeName>
</protein>
<dbReference type="PANTHER" id="PTHR11432:SF3">
    <property type="entry name" value="NADH-UBIQUINONE OXIDOREDUCTASE CHAIN 1"/>
    <property type="match status" value="1"/>
</dbReference>
<gene>
    <name evidence="7" type="primary">nqo8</name>
    <name evidence="5" type="synonym">nuoH</name>
    <name evidence="7" type="ORF">LuPra_04945</name>
</gene>
<keyword evidence="4 5" id="KW-0472">Membrane</keyword>
<dbReference type="GO" id="GO:0009060">
    <property type="term" value="P:aerobic respiration"/>
    <property type="evidence" value="ECO:0007669"/>
    <property type="project" value="TreeGrafter"/>
</dbReference>
<keyword evidence="5" id="KW-1003">Cell membrane</keyword>
<dbReference type="Proteomes" id="UP000076079">
    <property type="component" value="Chromosome"/>
</dbReference>
<dbReference type="NCBIfam" id="NF004741">
    <property type="entry name" value="PRK06076.1-2"/>
    <property type="match status" value="1"/>
</dbReference>
<keyword evidence="7" id="KW-0560">Oxidoreductase</keyword>
<keyword evidence="3 5" id="KW-1133">Transmembrane helix</keyword>
<feature type="transmembrane region" description="Helical" evidence="5">
    <location>
        <begin position="288"/>
        <end position="307"/>
    </location>
</feature>
<dbReference type="RefSeq" id="WP_201792166.1">
    <property type="nucleotide sequence ID" value="NZ_CP015136.1"/>
</dbReference>
<dbReference type="EC" id="7.1.1.-" evidence="5"/>
<dbReference type="Pfam" id="PF00146">
    <property type="entry name" value="NADHdh"/>
    <property type="match status" value="1"/>
</dbReference>
<accession>A0A143PSH5</accession>
<feature type="transmembrane region" description="Helical" evidence="5">
    <location>
        <begin position="78"/>
        <end position="101"/>
    </location>
</feature>
<keyword evidence="5" id="KW-0830">Ubiquinone</keyword>
<feature type="transmembrane region" description="Helical" evidence="5">
    <location>
        <begin position="205"/>
        <end position="225"/>
    </location>
</feature>
<evidence type="ECO:0000256" key="6">
    <source>
        <dbReference type="RuleBase" id="RU000471"/>
    </source>
</evidence>
<evidence type="ECO:0000256" key="2">
    <source>
        <dbReference type="ARBA" id="ARBA00022692"/>
    </source>
</evidence>
<evidence type="ECO:0000313" key="7">
    <source>
        <dbReference type="EMBL" id="AMY11687.1"/>
    </source>
</evidence>
<keyword evidence="5" id="KW-1278">Translocase</keyword>
<feature type="transmembrane region" description="Helical" evidence="5">
    <location>
        <begin position="262"/>
        <end position="282"/>
    </location>
</feature>
<feature type="transmembrane region" description="Helical" evidence="5">
    <location>
        <begin position="167"/>
        <end position="185"/>
    </location>
</feature>
<dbReference type="HAMAP" id="MF_01350">
    <property type="entry name" value="NDH1_NuoH"/>
    <property type="match status" value="1"/>
</dbReference>
<feature type="transmembrane region" description="Helical" evidence="5">
    <location>
        <begin position="121"/>
        <end position="146"/>
    </location>
</feature>
<dbReference type="GO" id="GO:0016655">
    <property type="term" value="F:oxidoreductase activity, acting on NAD(P)H, quinone or similar compound as acceptor"/>
    <property type="evidence" value="ECO:0007669"/>
    <property type="project" value="UniProtKB-UniRule"/>
</dbReference>
<dbReference type="PANTHER" id="PTHR11432">
    <property type="entry name" value="NADH DEHYDROGENASE SUBUNIT 1"/>
    <property type="match status" value="1"/>
</dbReference>
<evidence type="ECO:0000313" key="8">
    <source>
        <dbReference type="Proteomes" id="UP000076079"/>
    </source>
</evidence>
<comment type="subcellular location">
    <subcellularLocation>
        <location evidence="5 6">Cell membrane</location>
        <topology evidence="5 6">Multi-pass membrane protein</topology>
    </subcellularLocation>
    <subcellularLocation>
        <location evidence="1">Membrane</location>
        <topology evidence="1">Multi-pass membrane protein</topology>
    </subcellularLocation>
</comment>
<dbReference type="PROSITE" id="PS00668">
    <property type="entry name" value="COMPLEX1_ND1_2"/>
    <property type="match status" value="1"/>
</dbReference>
<dbReference type="GO" id="GO:0003954">
    <property type="term" value="F:NADH dehydrogenase activity"/>
    <property type="evidence" value="ECO:0007669"/>
    <property type="project" value="TreeGrafter"/>
</dbReference>
<dbReference type="GO" id="GO:0005886">
    <property type="term" value="C:plasma membrane"/>
    <property type="evidence" value="ECO:0007669"/>
    <property type="project" value="UniProtKB-SubCell"/>
</dbReference>
<evidence type="ECO:0000256" key="5">
    <source>
        <dbReference type="HAMAP-Rule" id="MF_01350"/>
    </source>
</evidence>
<feature type="transmembrane region" description="Helical" evidence="5">
    <location>
        <begin position="6"/>
        <end position="32"/>
    </location>
</feature>
<comment type="catalytic activity">
    <reaction evidence="5">
        <text>a quinone + NADH + 5 H(+)(in) = a quinol + NAD(+) + 4 H(+)(out)</text>
        <dbReference type="Rhea" id="RHEA:57888"/>
        <dbReference type="ChEBI" id="CHEBI:15378"/>
        <dbReference type="ChEBI" id="CHEBI:24646"/>
        <dbReference type="ChEBI" id="CHEBI:57540"/>
        <dbReference type="ChEBI" id="CHEBI:57945"/>
        <dbReference type="ChEBI" id="CHEBI:132124"/>
    </reaction>
</comment>
<feature type="transmembrane region" description="Helical" evidence="5">
    <location>
        <begin position="328"/>
        <end position="346"/>
    </location>
</feature>
<dbReference type="STRING" id="1855912.LuPra_04945"/>
<name>A0A143PSH5_LUTPR</name>
<keyword evidence="5" id="KW-0874">Quinone</keyword>
<dbReference type="InterPro" id="IPR001694">
    <property type="entry name" value="NADH_UbQ_OxRdtase_su1/FPO"/>
</dbReference>
<reference evidence="8" key="2">
    <citation type="submission" date="2016-04" db="EMBL/GenBank/DDBJ databases">
        <title>First Complete Genome Sequence of a Subdivision 6 Acidobacterium.</title>
        <authorList>
            <person name="Huang S."/>
            <person name="Vieira S."/>
            <person name="Bunk B."/>
            <person name="Riedel T."/>
            <person name="Sproeer C."/>
            <person name="Overmann J."/>
        </authorList>
    </citation>
    <scope>NUCLEOTIDE SEQUENCE [LARGE SCALE GENOMIC DNA]</scope>
    <source>
        <strain evidence="8">DSM 100886 HEG_-6_39</strain>
    </source>
</reference>
<keyword evidence="2 5" id="KW-0812">Transmembrane</keyword>
<reference evidence="7 8" key="1">
    <citation type="journal article" date="2016" name="Genome Announc.">
        <title>First Complete Genome Sequence of a Subdivision 6 Acidobacterium Strain.</title>
        <authorList>
            <person name="Huang S."/>
            <person name="Vieira S."/>
            <person name="Bunk B."/>
            <person name="Riedel T."/>
            <person name="Sproer C."/>
            <person name="Overmann J."/>
        </authorList>
    </citation>
    <scope>NUCLEOTIDE SEQUENCE [LARGE SCALE GENOMIC DNA]</scope>
    <source>
        <strain evidence="8">DSM 100886 HEG_-6_39</strain>
    </source>
</reference>
<dbReference type="PATRIC" id="fig|1813736.3.peg.5200"/>
<comment type="subunit">
    <text evidence="5">NDH-1 is composed of 14 different subunits. Subunits NuoA, H, J, K, L, M, N constitute the membrane sector of the complex.</text>
</comment>
<dbReference type="InterPro" id="IPR018086">
    <property type="entry name" value="NADH_UbQ_OxRdtase_su1_CS"/>
</dbReference>
<organism evidence="7 8">
    <name type="scientific">Luteitalea pratensis</name>
    <dbReference type="NCBI Taxonomy" id="1855912"/>
    <lineage>
        <taxon>Bacteria</taxon>
        <taxon>Pseudomonadati</taxon>
        <taxon>Acidobacteriota</taxon>
        <taxon>Vicinamibacteria</taxon>
        <taxon>Vicinamibacterales</taxon>
        <taxon>Vicinamibacteraceae</taxon>
        <taxon>Luteitalea</taxon>
    </lineage>
</organism>
<dbReference type="GO" id="GO:0048038">
    <property type="term" value="F:quinone binding"/>
    <property type="evidence" value="ECO:0007669"/>
    <property type="project" value="UniProtKB-KW"/>
</dbReference>
<keyword evidence="8" id="KW-1185">Reference proteome</keyword>
<dbReference type="EMBL" id="CP015136">
    <property type="protein sequence ID" value="AMY11687.1"/>
    <property type="molecule type" value="Genomic_DNA"/>
</dbReference>
<dbReference type="KEGG" id="abac:LuPra_04945"/>
<comment type="function">
    <text evidence="5">NDH-1 shuttles electrons from NADH, via FMN and iron-sulfur (Fe-S) centers, to quinones in the respiratory chain. The immediate electron acceptor for the enzyme in this species is believed to be ubiquinone. Couples the redox reaction to proton translocation (for every two electrons transferred, four hydrogen ions are translocated across the cytoplasmic membrane), and thus conserves the redox energy in a proton gradient. This subunit may bind ubiquinone.</text>
</comment>
<dbReference type="PROSITE" id="PS00667">
    <property type="entry name" value="COMPLEX1_ND1_1"/>
    <property type="match status" value="1"/>
</dbReference>
<keyword evidence="5 6" id="KW-0520">NAD</keyword>
<evidence type="ECO:0000256" key="1">
    <source>
        <dbReference type="ARBA" id="ARBA00004141"/>
    </source>
</evidence>
<sequence>MPTISFSLVFQLTLIGVVFFALLMSAAVLVYFERKISGWAQQRVGPNRVGPLGLLQPVADIVKLIFKEELRPKAADKLLFYLAPILSATTAFAAFAVIPFGPPTTFFGLLEKPVPLQVADLNVAVLVVFAITSMGIYGIVLAGWASNSKYSLLGGLRSSAQMVSYELAYGMSLASVLVIANSLSLRDIVDAQAGAWWLFHVLPVPKWYVFLAPVGFFIFFVAGIAETNRAPFDFPEAEQELVAGYHTEYSSMSFALFFLAEYVNMVVVSGVAVSLFLGGFYVPGLPDWLGPLWFLGKIAALLFFYIWMRWTLPRYRYDQLMDFGWKRLLPLSIVNLLVTAAGVLYWS</sequence>
<proteinExistence type="inferred from homology"/>
<evidence type="ECO:0000256" key="4">
    <source>
        <dbReference type="ARBA" id="ARBA00023136"/>
    </source>
</evidence>
<dbReference type="AlphaFoldDB" id="A0A143PSH5"/>
<comment type="similarity">
    <text evidence="5 6">Belongs to the complex I subunit 1 family.</text>
</comment>
<evidence type="ECO:0000256" key="3">
    <source>
        <dbReference type="ARBA" id="ARBA00022989"/>
    </source>
</evidence>